<dbReference type="Gene3D" id="3.60.21.10">
    <property type="match status" value="1"/>
</dbReference>
<dbReference type="PANTHER" id="PTHR42850:SF4">
    <property type="entry name" value="ZINC-DEPENDENT ENDOPOLYPHOSPHATASE"/>
    <property type="match status" value="1"/>
</dbReference>
<dbReference type="InterPro" id="IPR029052">
    <property type="entry name" value="Metallo-depent_PP-like"/>
</dbReference>
<dbReference type="Pfam" id="PF00149">
    <property type="entry name" value="Metallophos"/>
    <property type="match status" value="1"/>
</dbReference>
<proteinExistence type="predicted"/>
<dbReference type="GO" id="GO:0016791">
    <property type="term" value="F:phosphatase activity"/>
    <property type="evidence" value="ECO:0007669"/>
    <property type="project" value="TreeGrafter"/>
</dbReference>
<dbReference type="SUPFAM" id="SSF56300">
    <property type="entry name" value="Metallo-dependent phosphatases"/>
    <property type="match status" value="1"/>
</dbReference>
<evidence type="ECO:0000313" key="2">
    <source>
        <dbReference type="EMBL" id="ASA22807.1"/>
    </source>
</evidence>
<feature type="domain" description="Calcineurin-like phosphoesterase" evidence="1">
    <location>
        <begin position="3"/>
        <end position="198"/>
    </location>
</feature>
<dbReference type="CDD" id="cd00144">
    <property type="entry name" value="MPP_PPP_family"/>
    <property type="match status" value="1"/>
</dbReference>
<dbReference type="InterPro" id="IPR050126">
    <property type="entry name" value="Ap4A_hydrolase"/>
</dbReference>
<reference evidence="2 3" key="1">
    <citation type="submission" date="2017-06" db="EMBL/GenBank/DDBJ databases">
        <title>Complete genome sequence of Paenibacillus donghaensis KCTC 13049T isolated from East Sea sediment, South Korea.</title>
        <authorList>
            <person name="Jung B.K."/>
            <person name="Hong S.-J."/>
            <person name="Shin J.-H."/>
        </authorList>
    </citation>
    <scope>NUCLEOTIDE SEQUENCE [LARGE SCALE GENOMIC DNA]</scope>
    <source>
        <strain evidence="2 3">KCTC 13049</strain>
    </source>
</reference>
<dbReference type="RefSeq" id="WP_087916805.1">
    <property type="nucleotide sequence ID" value="NZ_CP021780.1"/>
</dbReference>
<gene>
    <name evidence="2" type="ORF">B9T62_19580</name>
</gene>
<dbReference type="KEGG" id="pdh:B9T62_19580"/>
<dbReference type="EMBL" id="CP021780">
    <property type="protein sequence ID" value="ASA22807.1"/>
    <property type="molecule type" value="Genomic_DNA"/>
</dbReference>
<dbReference type="GO" id="GO:0008803">
    <property type="term" value="F:bis(5'-nucleosyl)-tetraphosphatase (symmetrical) activity"/>
    <property type="evidence" value="ECO:0007669"/>
    <property type="project" value="TreeGrafter"/>
</dbReference>
<dbReference type="PANTHER" id="PTHR42850">
    <property type="entry name" value="METALLOPHOSPHOESTERASE"/>
    <property type="match status" value="1"/>
</dbReference>
<dbReference type="AlphaFoldDB" id="A0A2Z2KB97"/>
<keyword evidence="3" id="KW-1185">Reference proteome</keyword>
<evidence type="ECO:0000313" key="3">
    <source>
        <dbReference type="Proteomes" id="UP000249890"/>
    </source>
</evidence>
<accession>A0A2Z2KB97</accession>
<dbReference type="Proteomes" id="UP000249890">
    <property type="component" value="Chromosome"/>
</dbReference>
<sequence>MTRTLVVSDIHGCIEEFNALLKLMGYHPPHDQLVLLGDYVDRGPDSRAVVERVMELSREWGAVVLGGNHDKMAYDALMNEDDKLDTHWMTNGGFHTLMSYCAPELAGPVFGWKEYMDVKAKMKQEYGHHLEFLGSLPLYHETEAYIFVHAGIDPSLDDWRNTAPYDFIWIREKFFQVPLPDAGKSVVFGHTSTESLHGTAEIWFSPEGDKIGIDGGCAYGHQLNGLEISAEGLRSYCVRKGEG</sequence>
<dbReference type="GO" id="GO:0110154">
    <property type="term" value="P:RNA decapping"/>
    <property type="evidence" value="ECO:0007669"/>
    <property type="project" value="TreeGrafter"/>
</dbReference>
<protein>
    <recommendedName>
        <fullName evidence="1">Calcineurin-like phosphoesterase domain-containing protein</fullName>
    </recommendedName>
</protein>
<organism evidence="2 3">
    <name type="scientific">Paenibacillus donghaensis</name>
    <dbReference type="NCBI Taxonomy" id="414771"/>
    <lineage>
        <taxon>Bacteria</taxon>
        <taxon>Bacillati</taxon>
        <taxon>Bacillota</taxon>
        <taxon>Bacilli</taxon>
        <taxon>Bacillales</taxon>
        <taxon>Paenibacillaceae</taxon>
        <taxon>Paenibacillus</taxon>
    </lineage>
</organism>
<dbReference type="OrthoDB" id="384253at2"/>
<name>A0A2Z2KB97_9BACL</name>
<dbReference type="GO" id="GO:0005737">
    <property type="term" value="C:cytoplasm"/>
    <property type="evidence" value="ECO:0007669"/>
    <property type="project" value="TreeGrafter"/>
</dbReference>
<evidence type="ECO:0000259" key="1">
    <source>
        <dbReference type="Pfam" id="PF00149"/>
    </source>
</evidence>
<dbReference type="InterPro" id="IPR004843">
    <property type="entry name" value="Calcineurin-like_PHP"/>
</dbReference>